<keyword evidence="2" id="KW-1185">Reference proteome</keyword>
<dbReference type="Proteomes" id="UP000624041">
    <property type="component" value="Unassembled WGS sequence"/>
</dbReference>
<gene>
    <name evidence="1" type="ORF">GCM10007971_35140</name>
</gene>
<evidence type="ECO:0000313" key="1">
    <source>
        <dbReference type="EMBL" id="GGN65850.1"/>
    </source>
</evidence>
<reference evidence="1" key="1">
    <citation type="journal article" date="2014" name="Int. J. Syst. Evol. Microbiol.">
        <title>Complete genome sequence of Corynebacterium casei LMG S-19264T (=DSM 44701T), isolated from a smear-ripened cheese.</title>
        <authorList>
            <consortium name="US DOE Joint Genome Institute (JGI-PGF)"/>
            <person name="Walter F."/>
            <person name="Albersmeier A."/>
            <person name="Kalinowski J."/>
            <person name="Ruckert C."/>
        </authorList>
    </citation>
    <scope>NUCLEOTIDE SEQUENCE</scope>
    <source>
        <strain evidence="1">JCM 17251</strain>
    </source>
</reference>
<dbReference type="AlphaFoldDB" id="A0A917Y4W1"/>
<protein>
    <recommendedName>
        <fullName evidence="3">Hydrolase</fullName>
    </recommendedName>
</protein>
<accession>A0A917Y4W1</accession>
<dbReference type="EMBL" id="BMOS01000040">
    <property type="protein sequence ID" value="GGN65850.1"/>
    <property type="molecule type" value="Genomic_DNA"/>
</dbReference>
<evidence type="ECO:0008006" key="3">
    <source>
        <dbReference type="Google" id="ProtNLM"/>
    </source>
</evidence>
<organism evidence="1 2">
    <name type="scientific">Oceanobacillus indicireducens</name>
    <dbReference type="NCBI Taxonomy" id="1004261"/>
    <lineage>
        <taxon>Bacteria</taxon>
        <taxon>Bacillati</taxon>
        <taxon>Bacillota</taxon>
        <taxon>Bacilli</taxon>
        <taxon>Bacillales</taxon>
        <taxon>Bacillaceae</taxon>
        <taxon>Oceanobacillus</taxon>
    </lineage>
</organism>
<comment type="caution">
    <text evidence="1">The sequence shown here is derived from an EMBL/GenBank/DDBJ whole genome shotgun (WGS) entry which is preliminary data.</text>
</comment>
<proteinExistence type="predicted"/>
<sequence>MKEKYYVNIADGGIHKKSAEGSATFGIYADDGDLSKIREKMENMDEANLKSYVRAHIPFIPPDNSPENARYDRNLKELYALLHELGDEDTKAHIESIDILNGPGNGLV</sequence>
<name>A0A917Y4W1_9BACI</name>
<reference evidence="1" key="2">
    <citation type="submission" date="2020-09" db="EMBL/GenBank/DDBJ databases">
        <authorList>
            <person name="Sun Q."/>
            <person name="Ohkuma M."/>
        </authorList>
    </citation>
    <scope>NUCLEOTIDE SEQUENCE</scope>
    <source>
        <strain evidence="1">JCM 17251</strain>
    </source>
</reference>
<evidence type="ECO:0000313" key="2">
    <source>
        <dbReference type="Proteomes" id="UP000624041"/>
    </source>
</evidence>
<dbReference type="RefSeq" id="WP_188859267.1">
    <property type="nucleotide sequence ID" value="NZ_BMOS01000040.1"/>
</dbReference>